<dbReference type="InterPro" id="IPR044730">
    <property type="entry name" value="RNase_H-like_dom_plant"/>
</dbReference>
<keyword evidence="3" id="KW-1185">Reference proteome</keyword>
<dbReference type="GO" id="GO:0003676">
    <property type="term" value="F:nucleic acid binding"/>
    <property type="evidence" value="ECO:0007669"/>
    <property type="project" value="InterPro"/>
</dbReference>
<evidence type="ECO:0000313" key="3">
    <source>
        <dbReference type="Proteomes" id="UP001280121"/>
    </source>
</evidence>
<proteinExistence type="predicted"/>
<accession>A0AAD9TWE3</accession>
<dbReference type="EMBL" id="JANJYI010000007">
    <property type="protein sequence ID" value="KAK2642953.1"/>
    <property type="molecule type" value="Genomic_DNA"/>
</dbReference>
<name>A0AAD9TWE3_9ROSI</name>
<dbReference type="InterPro" id="IPR036397">
    <property type="entry name" value="RNaseH_sf"/>
</dbReference>
<dbReference type="InterPro" id="IPR053151">
    <property type="entry name" value="RNase_H-like"/>
</dbReference>
<comment type="caution">
    <text evidence="2">The sequence shown here is derived from an EMBL/GenBank/DDBJ whole genome shotgun (WGS) entry which is preliminary data.</text>
</comment>
<dbReference type="GO" id="GO:0004523">
    <property type="term" value="F:RNA-DNA hybrid ribonuclease activity"/>
    <property type="evidence" value="ECO:0007669"/>
    <property type="project" value="InterPro"/>
</dbReference>
<evidence type="ECO:0000259" key="1">
    <source>
        <dbReference type="Pfam" id="PF13456"/>
    </source>
</evidence>
<dbReference type="AlphaFoldDB" id="A0AAD9TWE3"/>
<dbReference type="Proteomes" id="UP001280121">
    <property type="component" value="Unassembled WGS sequence"/>
</dbReference>
<dbReference type="SUPFAM" id="SSF53098">
    <property type="entry name" value="Ribonuclease H-like"/>
    <property type="match status" value="1"/>
</dbReference>
<evidence type="ECO:0000313" key="2">
    <source>
        <dbReference type="EMBL" id="KAK2642953.1"/>
    </source>
</evidence>
<feature type="domain" description="RNase H type-1" evidence="1">
    <location>
        <begin position="113"/>
        <end position="236"/>
    </location>
</feature>
<dbReference type="InterPro" id="IPR012337">
    <property type="entry name" value="RNaseH-like_sf"/>
</dbReference>
<dbReference type="CDD" id="cd06222">
    <property type="entry name" value="RNase_H_like"/>
    <property type="match status" value="1"/>
</dbReference>
<dbReference type="Gene3D" id="3.30.420.10">
    <property type="entry name" value="Ribonuclease H-like superfamily/Ribonuclease H"/>
    <property type="match status" value="1"/>
</dbReference>
<sequence length="249" mass="27700">MEVLFRLCKEHKVMDSISDSLSSGFDLTGEFSIKSFCNCMEDGNAQGGSVFKEVWLNICPPKIELFVWQLLHGRVLVRKEARNQRIFKDIPVDSVWMEDMKWIPPATNLLKFNVDGSVMSSPGFAGICGVLRNHLGKVLCFFSSYVGVQDVISAEILAIARACDLFGSRPDLVRWRLIIACDSKSAVEWVTRRDIEGSNHKQLISHIRNSLHGFGQASVVHCPRASNSYADGLAKKGSAGCEDVLCWSD</sequence>
<dbReference type="PANTHER" id="PTHR47723:SF22">
    <property type="entry name" value="RNASE H TYPE-1 DOMAIN-CONTAINING PROTEIN"/>
    <property type="match status" value="1"/>
</dbReference>
<gene>
    <name evidence="2" type="ORF">Ddye_024716</name>
</gene>
<reference evidence="2" key="1">
    <citation type="journal article" date="2023" name="Plant J.">
        <title>Genome sequences and population genomics provide insights into the demographic history, inbreeding, and mutation load of two 'living fossil' tree species of Dipteronia.</title>
        <authorList>
            <person name="Feng Y."/>
            <person name="Comes H.P."/>
            <person name="Chen J."/>
            <person name="Zhu S."/>
            <person name="Lu R."/>
            <person name="Zhang X."/>
            <person name="Li P."/>
            <person name="Qiu J."/>
            <person name="Olsen K.M."/>
            <person name="Qiu Y."/>
        </authorList>
    </citation>
    <scope>NUCLEOTIDE SEQUENCE</scope>
    <source>
        <strain evidence="2">KIB01</strain>
    </source>
</reference>
<protein>
    <recommendedName>
        <fullName evidence="1">RNase H type-1 domain-containing protein</fullName>
    </recommendedName>
</protein>
<dbReference type="Pfam" id="PF13456">
    <property type="entry name" value="RVT_3"/>
    <property type="match status" value="1"/>
</dbReference>
<organism evidence="2 3">
    <name type="scientific">Dipteronia dyeriana</name>
    <dbReference type="NCBI Taxonomy" id="168575"/>
    <lineage>
        <taxon>Eukaryota</taxon>
        <taxon>Viridiplantae</taxon>
        <taxon>Streptophyta</taxon>
        <taxon>Embryophyta</taxon>
        <taxon>Tracheophyta</taxon>
        <taxon>Spermatophyta</taxon>
        <taxon>Magnoliopsida</taxon>
        <taxon>eudicotyledons</taxon>
        <taxon>Gunneridae</taxon>
        <taxon>Pentapetalae</taxon>
        <taxon>rosids</taxon>
        <taxon>malvids</taxon>
        <taxon>Sapindales</taxon>
        <taxon>Sapindaceae</taxon>
        <taxon>Hippocastanoideae</taxon>
        <taxon>Acereae</taxon>
        <taxon>Dipteronia</taxon>
    </lineage>
</organism>
<dbReference type="PANTHER" id="PTHR47723">
    <property type="entry name" value="OS05G0353850 PROTEIN"/>
    <property type="match status" value="1"/>
</dbReference>
<dbReference type="InterPro" id="IPR002156">
    <property type="entry name" value="RNaseH_domain"/>
</dbReference>